<keyword evidence="2" id="KW-1185">Reference proteome</keyword>
<comment type="caution">
    <text evidence="1">The sequence shown here is derived from an EMBL/GenBank/DDBJ whole genome shotgun (WGS) entry which is preliminary data.</text>
</comment>
<evidence type="ECO:0000313" key="1">
    <source>
        <dbReference type="EMBL" id="GAA3239819.1"/>
    </source>
</evidence>
<organism evidence="1 2">
    <name type="scientific">Actinocorallia longicatena</name>
    <dbReference type="NCBI Taxonomy" id="111803"/>
    <lineage>
        <taxon>Bacteria</taxon>
        <taxon>Bacillati</taxon>
        <taxon>Actinomycetota</taxon>
        <taxon>Actinomycetes</taxon>
        <taxon>Streptosporangiales</taxon>
        <taxon>Thermomonosporaceae</taxon>
        <taxon>Actinocorallia</taxon>
    </lineage>
</organism>
<name>A0ABP6QLZ7_9ACTN</name>
<dbReference type="RefSeq" id="WP_344838706.1">
    <property type="nucleotide sequence ID" value="NZ_BAAAUV010000039.1"/>
</dbReference>
<dbReference type="EMBL" id="BAAAUV010000039">
    <property type="protein sequence ID" value="GAA3239819.1"/>
    <property type="molecule type" value="Genomic_DNA"/>
</dbReference>
<sequence>MNVGKSFEQLVRERAEEAACKQHDVEGALIVEMDQRAISGDALEAVAVAQAVSRWWQMTVELTSIEKLTAQDAVREARSLAVRDIVDGPVDQAGSAFELAMSAATVEAARIFFRATSYTAIMTGRVS</sequence>
<gene>
    <name evidence="1" type="ORF">GCM10010468_76190</name>
</gene>
<proteinExistence type="predicted"/>
<accession>A0ABP6QLZ7</accession>
<reference evidence="2" key="1">
    <citation type="journal article" date="2019" name="Int. J. Syst. Evol. Microbiol.">
        <title>The Global Catalogue of Microorganisms (GCM) 10K type strain sequencing project: providing services to taxonomists for standard genome sequencing and annotation.</title>
        <authorList>
            <consortium name="The Broad Institute Genomics Platform"/>
            <consortium name="The Broad Institute Genome Sequencing Center for Infectious Disease"/>
            <person name="Wu L."/>
            <person name="Ma J."/>
        </authorList>
    </citation>
    <scope>NUCLEOTIDE SEQUENCE [LARGE SCALE GENOMIC DNA]</scope>
    <source>
        <strain evidence="2">JCM 9377</strain>
    </source>
</reference>
<protein>
    <submittedName>
        <fullName evidence="1">Uncharacterized protein</fullName>
    </submittedName>
</protein>
<dbReference type="Proteomes" id="UP001501237">
    <property type="component" value="Unassembled WGS sequence"/>
</dbReference>
<evidence type="ECO:0000313" key="2">
    <source>
        <dbReference type="Proteomes" id="UP001501237"/>
    </source>
</evidence>